<dbReference type="PROSITE" id="PS51935">
    <property type="entry name" value="NLPC_P60"/>
    <property type="match status" value="1"/>
</dbReference>
<evidence type="ECO:0000256" key="3">
    <source>
        <dbReference type="ARBA" id="ARBA00022801"/>
    </source>
</evidence>
<evidence type="ECO:0000256" key="1">
    <source>
        <dbReference type="ARBA" id="ARBA00007074"/>
    </source>
</evidence>
<organism evidence="6">
    <name type="scientific">uncultured Caudovirales phage</name>
    <dbReference type="NCBI Taxonomy" id="2100421"/>
    <lineage>
        <taxon>Viruses</taxon>
        <taxon>Duplodnaviria</taxon>
        <taxon>Heunggongvirae</taxon>
        <taxon>Uroviricota</taxon>
        <taxon>Caudoviricetes</taxon>
        <taxon>Peduoviridae</taxon>
        <taxon>Maltschvirus</taxon>
        <taxon>Maltschvirus maltsch</taxon>
    </lineage>
</organism>
<protein>
    <submittedName>
        <fullName evidence="6">Outer membrane lipoprotein</fullName>
    </submittedName>
</protein>
<evidence type="ECO:0000313" key="6">
    <source>
        <dbReference type="EMBL" id="CAB4195907.1"/>
    </source>
</evidence>
<keyword evidence="2" id="KW-0645">Protease</keyword>
<keyword evidence="6" id="KW-0449">Lipoprotein</keyword>
<gene>
    <name evidence="6" type="ORF">UFOVP1299_42</name>
</gene>
<evidence type="ECO:0000256" key="2">
    <source>
        <dbReference type="ARBA" id="ARBA00022670"/>
    </source>
</evidence>
<evidence type="ECO:0000259" key="5">
    <source>
        <dbReference type="PROSITE" id="PS51935"/>
    </source>
</evidence>
<dbReference type="GO" id="GO:0008234">
    <property type="term" value="F:cysteine-type peptidase activity"/>
    <property type="evidence" value="ECO:0007669"/>
    <property type="project" value="UniProtKB-KW"/>
</dbReference>
<proteinExistence type="inferred from homology"/>
<dbReference type="InterPro" id="IPR000064">
    <property type="entry name" value="NLP_P60_dom"/>
</dbReference>
<name>A0A6J5RNN9_9CAUD</name>
<keyword evidence="3" id="KW-0378">Hydrolase</keyword>
<evidence type="ECO:0000256" key="4">
    <source>
        <dbReference type="ARBA" id="ARBA00022807"/>
    </source>
</evidence>
<feature type="domain" description="NlpC/P60" evidence="5">
    <location>
        <begin position="1"/>
        <end position="130"/>
    </location>
</feature>
<dbReference type="GO" id="GO:0001897">
    <property type="term" value="P:symbiont-mediated cytolysis of host cell"/>
    <property type="evidence" value="ECO:0007669"/>
    <property type="project" value="UniProtKB-ARBA"/>
</dbReference>
<comment type="similarity">
    <text evidence="1">Belongs to the peptidase C40 family.</text>
</comment>
<keyword evidence="4" id="KW-0788">Thiol protease</keyword>
<dbReference type="InterPro" id="IPR038765">
    <property type="entry name" value="Papain-like_cys_pep_sf"/>
</dbReference>
<dbReference type="SUPFAM" id="SSF54001">
    <property type="entry name" value="Cysteine proteinases"/>
    <property type="match status" value="1"/>
</dbReference>
<reference evidence="6" key="1">
    <citation type="submission" date="2020-05" db="EMBL/GenBank/DDBJ databases">
        <authorList>
            <person name="Chiriac C."/>
            <person name="Salcher M."/>
            <person name="Ghai R."/>
            <person name="Kavagutti S V."/>
        </authorList>
    </citation>
    <scope>NUCLEOTIDE SEQUENCE</scope>
</reference>
<sequence>MWTDHYVGIPFEINGRSRSGVDCWGLVCRVYADRLGIILPDKLGIYADNSRGNLEEVALAMGVEKEKWNEVSDPSDYDVVLMRHGPLACHVGVYVRGRVMLHSNYGCDSVVESVDSIYWRNRIVGYYRHDRTKNTLINTP</sequence>
<dbReference type="Gene3D" id="3.90.1720.10">
    <property type="entry name" value="endopeptidase domain like (from Nostoc punctiforme)"/>
    <property type="match status" value="1"/>
</dbReference>
<dbReference type="EMBL" id="LR797246">
    <property type="protein sequence ID" value="CAB4195907.1"/>
    <property type="molecule type" value="Genomic_DNA"/>
</dbReference>
<dbReference type="GO" id="GO:0006508">
    <property type="term" value="P:proteolysis"/>
    <property type="evidence" value="ECO:0007669"/>
    <property type="project" value="UniProtKB-KW"/>
</dbReference>
<accession>A0A6J5RNN9</accession>
<dbReference type="Pfam" id="PF00877">
    <property type="entry name" value="NLPC_P60"/>
    <property type="match status" value="1"/>
</dbReference>